<dbReference type="EMBL" id="BPLR01015222">
    <property type="protein sequence ID" value="GIY74464.1"/>
    <property type="molecule type" value="Genomic_DNA"/>
</dbReference>
<dbReference type="AlphaFoldDB" id="A0AAV4VXW7"/>
<name>A0AAV4VXW7_CAEEX</name>
<evidence type="ECO:0000313" key="2">
    <source>
        <dbReference type="Proteomes" id="UP001054945"/>
    </source>
</evidence>
<organism evidence="1 2">
    <name type="scientific">Caerostris extrusa</name>
    <name type="common">Bark spider</name>
    <name type="synonym">Caerostris bankana</name>
    <dbReference type="NCBI Taxonomy" id="172846"/>
    <lineage>
        <taxon>Eukaryota</taxon>
        <taxon>Metazoa</taxon>
        <taxon>Ecdysozoa</taxon>
        <taxon>Arthropoda</taxon>
        <taxon>Chelicerata</taxon>
        <taxon>Arachnida</taxon>
        <taxon>Araneae</taxon>
        <taxon>Araneomorphae</taxon>
        <taxon>Entelegynae</taxon>
        <taxon>Araneoidea</taxon>
        <taxon>Araneidae</taxon>
        <taxon>Caerostris</taxon>
    </lineage>
</organism>
<proteinExistence type="predicted"/>
<evidence type="ECO:0000313" key="1">
    <source>
        <dbReference type="EMBL" id="GIY74464.1"/>
    </source>
</evidence>
<protein>
    <submittedName>
        <fullName evidence="1">Uncharacterized protein</fullName>
    </submittedName>
</protein>
<gene>
    <name evidence="1" type="ORF">CEXT_746091</name>
</gene>
<dbReference type="Proteomes" id="UP001054945">
    <property type="component" value="Unassembled WGS sequence"/>
</dbReference>
<sequence>MKVEVKPYLNECNPCLNERLSILPIYCPHPLDFTVWPFIDIATEFSYFESSSKRIDPNVILGSWFYREPNSFQSLEQQDLEQNGFDDN</sequence>
<accession>A0AAV4VXW7</accession>
<keyword evidence="2" id="KW-1185">Reference proteome</keyword>
<comment type="caution">
    <text evidence="1">The sequence shown here is derived from an EMBL/GenBank/DDBJ whole genome shotgun (WGS) entry which is preliminary data.</text>
</comment>
<reference evidence="1 2" key="1">
    <citation type="submission" date="2021-06" db="EMBL/GenBank/DDBJ databases">
        <title>Caerostris extrusa draft genome.</title>
        <authorList>
            <person name="Kono N."/>
            <person name="Arakawa K."/>
        </authorList>
    </citation>
    <scope>NUCLEOTIDE SEQUENCE [LARGE SCALE GENOMIC DNA]</scope>
</reference>